<dbReference type="STRING" id="36842.SAMN02194393_00985"/>
<feature type="compositionally biased region" description="Basic and acidic residues" evidence="1">
    <location>
        <begin position="50"/>
        <end position="74"/>
    </location>
</feature>
<feature type="compositionally biased region" description="Basic and acidic residues" evidence="1">
    <location>
        <begin position="94"/>
        <end position="108"/>
    </location>
</feature>
<accession>A0A1T5J819</accession>
<sequence>MYKSTLKIFVWLIICGALFFTGCVNANEKADSSQETNKSGNSVEKNSTVESKDNKKSEAAKQKGQRDQNRPDMFGKVKSIIGNEVILELAEIPQRQKDEGNGKGEDKSPIAVNNVGIDSRPDQRPQGGAGGRQLKFTGETATIMIPVGVPITIRSSGEIKNLEIADIYEGSMLQIWIDEEENINKVMMMQGR</sequence>
<feature type="region of interest" description="Disordered" evidence="1">
    <location>
        <begin position="29"/>
        <end position="74"/>
    </location>
</feature>
<organism evidence="3 4">
    <name type="scientific">Maledivibacter halophilus</name>
    <dbReference type="NCBI Taxonomy" id="36842"/>
    <lineage>
        <taxon>Bacteria</taxon>
        <taxon>Bacillati</taxon>
        <taxon>Bacillota</taxon>
        <taxon>Clostridia</taxon>
        <taxon>Peptostreptococcales</taxon>
        <taxon>Caminicellaceae</taxon>
        <taxon>Maledivibacter</taxon>
    </lineage>
</organism>
<evidence type="ECO:0000256" key="1">
    <source>
        <dbReference type="SAM" id="MobiDB-lite"/>
    </source>
</evidence>
<dbReference type="AlphaFoldDB" id="A0A1T5J819"/>
<dbReference type="EMBL" id="FUZT01000002">
    <property type="protein sequence ID" value="SKC47466.1"/>
    <property type="molecule type" value="Genomic_DNA"/>
</dbReference>
<evidence type="ECO:0000313" key="3">
    <source>
        <dbReference type="EMBL" id="SKC47466.1"/>
    </source>
</evidence>
<evidence type="ECO:0008006" key="5">
    <source>
        <dbReference type="Google" id="ProtNLM"/>
    </source>
</evidence>
<feature type="chain" id="PRO_5013024526" description="Lipoprotein" evidence="2">
    <location>
        <begin position="27"/>
        <end position="192"/>
    </location>
</feature>
<feature type="signal peptide" evidence="2">
    <location>
        <begin position="1"/>
        <end position="26"/>
    </location>
</feature>
<dbReference type="Proteomes" id="UP000190285">
    <property type="component" value="Unassembled WGS sequence"/>
</dbReference>
<evidence type="ECO:0000313" key="4">
    <source>
        <dbReference type="Proteomes" id="UP000190285"/>
    </source>
</evidence>
<gene>
    <name evidence="3" type="ORF">SAMN02194393_00985</name>
</gene>
<name>A0A1T5J819_9FIRM</name>
<evidence type="ECO:0000256" key="2">
    <source>
        <dbReference type="SAM" id="SignalP"/>
    </source>
</evidence>
<feature type="compositionally biased region" description="Polar residues" evidence="1">
    <location>
        <begin position="33"/>
        <end position="49"/>
    </location>
</feature>
<reference evidence="3 4" key="1">
    <citation type="submission" date="2017-02" db="EMBL/GenBank/DDBJ databases">
        <authorList>
            <person name="Peterson S.W."/>
        </authorList>
    </citation>
    <scope>NUCLEOTIDE SEQUENCE [LARGE SCALE GENOMIC DNA]</scope>
    <source>
        <strain evidence="3 4">M1</strain>
    </source>
</reference>
<proteinExistence type="predicted"/>
<protein>
    <recommendedName>
        <fullName evidence="5">Lipoprotein</fullName>
    </recommendedName>
</protein>
<dbReference type="PROSITE" id="PS51257">
    <property type="entry name" value="PROKAR_LIPOPROTEIN"/>
    <property type="match status" value="1"/>
</dbReference>
<keyword evidence="2" id="KW-0732">Signal</keyword>
<feature type="region of interest" description="Disordered" evidence="1">
    <location>
        <begin position="92"/>
        <end position="133"/>
    </location>
</feature>
<keyword evidence="4" id="KW-1185">Reference proteome</keyword>